<dbReference type="GO" id="GO:0006508">
    <property type="term" value="P:proteolysis"/>
    <property type="evidence" value="ECO:0007669"/>
    <property type="project" value="UniProtKB-KW"/>
</dbReference>
<evidence type="ECO:0000256" key="5">
    <source>
        <dbReference type="ARBA" id="ARBA00022750"/>
    </source>
</evidence>
<dbReference type="GO" id="GO:0004190">
    <property type="term" value="F:aspartic-type endopeptidase activity"/>
    <property type="evidence" value="ECO:0007669"/>
    <property type="project" value="UniProtKB-KW"/>
</dbReference>
<dbReference type="InterPro" id="IPR050951">
    <property type="entry name" value="Retrovirus_Pol_polyprotein"/>
</dbReference>
<dbReference type="InterPro" id="IPR041577">
    <property type="entry name" value="RT_RNaseH_2"/>
</dbReference>
<evidence type="ECO:0000256" key="4">
    <source>
        <dbReference type="ARBA" id="ARBA00022722"/>
    </source>
</evidence>
<comment type="caution">
    <text evidence="12">The sequence shown here is derived from an EMBL/GenBank/DDBJ whole genome shotgun (WGS) entry which is preliminary data.</text>
</comment>
<dbReference type="Pfam" id="PF17921">
    <property type="entry name" value="Integrase_H2C2"/>
    <property type="match status" value="1"/>
</dbReference>
<keyword evidence="6" id="KW-0255">Endonuclease</keyword>
<feature type="domain" description="CCHC-type" evidence="11">
    <location>
        <begin position="316"/>
        <end position="331"/>
    </location>
</feature>
<dbReference type="CDD" id="cd01647">
    <property type="entry name" value="RT_LTR"/>
    <property type="match status" value="1"/>
</dbReference>
<dbReference type="SUPFAM" id="SSF57756">
    <property type="entry name" value="Retrovirus zinc finger-like domains"/>
    <property type="match status" value="1"/>
</dbReference>
<keyword evidence="13" id="KW-1185">Reference proteome</keyword>
<keyword evidence="6" id="KW-0378">Hydrolase</keyword>
<dbReference type="PROSITE" id="PS50158">
    <property type="entry name" value="ZF_CCHC"/>
    <property type="match status" value="2"/>
</dbReference>
<dbReference type="SUPFAM" id="SSF50630">
    <property type="entry name" value="Acid proteases"/>
    <property type="match status" value="1"/>
</dbReference>
<dbReference type="CDD" id="cd09274">
    <property type="entry name" value="RNase_HI_RT_Ty3"/>
    <property type="match status" value="1"/>
</dbReference>
<dbReference type="Gene3D" id="3.10.10.10">
    <property type="entry name" value="HIV Type 1 Reverse Transcriptase, subunit A, domain 1"/>
    <property type="match status" value="1"/>
</dbReference>
<keyword evidence="9" id="KW-0862">Zinc</keyword>
<dbReference type="InterPro" id="IPR000477">
    <property type="entry name" value="RT_dom"/>
</dbReference>
<protein>
    <recommendedName>
        <fullName evidence="11">CCHC-type domain-containing protein</fullName>
    </recommendedName>
</protein>
<dbReference type="FunFam" id="1.10.340.70:FF:000001">
    <property type="entry name" value="Retrovirus-related Pol polyprotein from transposon gypsy-like Protein"/>
    <property type="match status" value="1"/>
</dbReference>
<evidence type="ECO:0000256" key="2">
    <source>
        <dbReference type="ARBA" id="ARBA00022679"/>
    </source>
</evidence>
<feature type="domain" description="CCHC-type" evidence="11">
    <location>
        <begin position="347"/>
        <end position="361"/>
    </location>
</feature>
<dbReference type="Gene3D" id="2.40.70.10">
    <property type="entry name" value="Acid Proteases"/>
    <property type="match status" value="1"/>
</dbReference>
<evidence type="ECO:0000313" key="12">
    <source>
        <dbReference type="EMBL" id="GMJ08888.1"/>
    </source>
</evidence>
<keyword evidence="8" id="KW-0511">Multifunctional enzyme</keyword>
<evidence type="ECO:0000256" key="1">
    <source>
        <dbReference type="ARBA" id="ARBA00022670"/>
    </source>
</evidence>
<dbReference type="GO" id="GO:0004519">
    <property type="term" value="F:endonuclease activity"/>
    <property type="evidence" value="ECO:0007669"/>
    <property type="project" value="UniProtKB-KW"/>
</dbReference>
<evidence type="ECO:0000256" key="6">
    <source>
        <dbReference type="ARBA" id="ARBA00022759"/>
    </source>
</evidence>
<dbReference type="InterPro" id="IPR036875">
    <property type="entry name" value="Znf_CCHC_sf"/>
</dbReference>
<dbReference type="AlphaFoldDB" id="A0A9W7ML49"/>
<evidence type="ECO:0000256" key="10">
    <source>
        <dbReference type="SAM" id="MobiDB-lite"/>
    </source>
</evidence>
<dbReference type="FunFam" id="3.30.70.270:FF:000020">
    <property type="entry name" value="Transposon Tf2-6 polyprotein-like Protein"/>
    <property type="match status" value="1"/>
</dbReference>
<dbReference type="Gene3D" id="1.10.340.70">
    <property type="match status" value="1"/>
</dbReference>
<dbReference type="GO" id="GO:0008270">
    <property type="term" value="F:zinc ion binding"/>
    <property type="evidence" value="ECO:0007669"/>
    <property type="project" value="UniProtKB-KW"/>
</dbReference>
<keyword evidence="1" id="KW-0645">Protease</keyword>
<dbReference type="InterPro" id="IPR041588">
    <property type="entry name" value="Integrase_H2C2"/>
</dbReference>
<gene>
    <name evidence="12" type="ORF">HRI_004558000</name>
</gene>
<name>A0A9W7ML49_HIBTR</name>
<dbReference type="PANTHER" id="PTHR37984:SF5">
    <property type="entry name" value="PROTEIN NYNRIN-LIKE"/>
    <property type="match status" value="1"/>
</dbReference>
<dbReference type="GO" id="GO:0003677">
    <property type="term" value="F:DNA binding"/>
    <property type="evidence" value="ECO:0007669"/>
    <property type="project" value="UniProtKB-KW"/>
</dbReference>
<feature type="compositionally biased region" description="Acidic residues" evidence="10">
    <location>
        <begin position="1"/>
        <end position="10"/>
    </location>
</feature>
<dbReference type="SMART" id="SM00343">
    <property type="entry name" value="ZnF_C2HC"/>
    <property type="match status" value="2"/>
</dbReference>
<evidence type="ECO:0000256" key="3">
    <source>
        <dbReference type="ARBA" id="ARBA00022695"/>
    </source>
</evidence>
<dbReference type="InterPro" id="IPR043502">
    <property type="entry name" value="DNA/RNA_pol_sf"/>
</dbReference>
<dbReference type="Pfam" id="PF00098">
    <property type="entry name" value="zf-CCHC"/>
    <property type="match status" value="2"/>
</dbReference>
<keyword evidence="9" id="KW-0863">Zinc-finger</keyword>
<evidence type="ECO:0000256" key="9">
    <source>
        <dbReference type="PROSITE-ProRule" id="PRU00047"/>
    </source>
</evidence>
<feature type="compositionally biased region" description="Low complexity" evidence="10">
    <location>
        <begin position="259"/>
        <end position="268"/>
    </location>
</feature>
<dbReference type="Pfam" id="PF03732">
    <property type="entry name" value="Retrotrans_gag"/>
    <property type="match status" value="1"/>
</dbReference>
<dbReference type="CDD" id="cd00303">
    <property type="entry name" value="retropepsin_like"/>
    <property type="match status" value="1"/>
</dbReference>
<evidence type="ECO:0000313" key="13">
    <source>
        <dbReference type="Proteomes" id="UP001165190"/>
    </source>
</evidence>
<dbReference type="Proteomes" id="UP001165190">
    <property type="component" value="Unassembled WGS sequence"/>
</dbReference>
<evidence type="ECO:0000256" key="7">
    <source>
        <dbReference type="ARBA" id="ARBA00023125"/>
    </source>
</evidence>
<proteinExistence type="predicted"/>
<dbReference type="Pfam" id="PF00078">
    <property type="entry name" value="RVT_1"/>
    <property type="match status" value="1"/>
</dbReference>
<dbReference type="InterPro" id="IPR001878">
    <property type="entry name" value="Znf_CCHC"/>
</dbReference>
<sequence length="1144" mass="128080">MAQNENEENVDNVVDLPPPPGGGPPGFGGAGGDGASVGAGAGVAGPEAGQGQAAPDMTVLIQAIVGAFQAAVAGAHGAGHQGDANARLPLERLRSLGGTEFRGLSAEGSESWFESTKRILGQMNYNDEQKLGCVVSLLHDDAYTWWTTAVSGMEEVDVTWTFFLNTFKWRYLGVRYLDEKRREFMSLVQGSMTVAEYKIQFVCLSQYAPELIPDERERCERFGYGLVTDVKTFMLAAEYTNFDVLVSRAKDIEQNLGLSSRSVGSSSGKRAAEYSSGGGRNKRGRDRRYQSSARRGSGGHGAPVQGDMARADQNTCWACGSRGHLRRDCPRAAREVQAPVAVTGNSCWNCGSADHMKRECPLFAGGGQGRAPGVVAPQRGRGRGRGNFQRRDDGGRNVAHIVAVHPEGGGQARVYAQREGRNYTDVIAGTFTLQSLSLLSLIDYGSTHSYILREHAQLLGLPVESLDVGMRVTSSFGETVVTRKLYRRCPLVVQDHVFHVDLIELPFYGFDVILGMDWLVEHRAVVDFENKRVSLKLANDYEVVVVGENVKFLANVVSTLEASRMLRQGCEAYLTFVMNPSSKELQVQDIRTVREFPGVFPEELPGLPSNREVEFGIDLYENTTPVSITPYRMAPKELKELKTQLQELLDRGFIRPSVSPWGAPVLFVKKKDGTMRMCIDYRQLNKLTIKNRYPLPRIDDLFDQFQGAAVCSKIELRSGYYQLKVKDVDVPKTTFRTRYGHYEFLVMLFGLTNAHAAFMDMMNRVFHEYLNKFVMVFIDDILVYSRTEEEHEGHLRIVLQALLENQLYAKLSKCEFWLIEVVFLGHVVSAEGIRVDPQKIEAVMNWKPPKSVHEVRSFLGLAGYYRRFVDGFSKIAALLTKLLQKDVKYEWTEVRQHAFEKLKAALTQAPILVQPESGKEFVVYSDASYVRLGCVLMQEGKVVAYASRQLKVHERNYPTHDIELAAVSLKYLVSQKELNLRQRRWVELLKDYDLTIEYHPGKANVVADALSRKVAVELRAMFSSLSISRDGGLVAELQVKPSLVQLIRDKQLLDDSLVPHVQDIAEDRPSDFCFNDDGVLCFGSRIVVPNDAELRRAFLTEAHSSPFAIHPGSTKMYRDLRDEYYWVGLKKDVAEYVSKCMVCQ</sequence>
<dbReference type="SUPFAM" id="SSF56672">
    <property type="entry name" value="DNA/RNA polymerases"/>
    <property type="match status" value="1"/>
</dbReference>
<feature type="region of interest" description="Disordered" evidence="10">
    <location>
        <begin position="1"/>
        <end position="51"/>
    </location>
</feature>
<dbReference type="Gene3D" id="3.30.70.270">
    <property type="match status" value="2"/>
</dbReference>
<dbReference type="PANTHER" id="PTHR37984">
    <property type="entry name" value="PROTEIN CBG26694"/>
    <property type="match status" value="1"/>
</dbReference>
<dbReference type="InterPro" id="IPR021109">
    <property type="entry name" value="Peptidase_aspartic_dom_sf"/>
</dbReference>
<dbReference type="OrthoDB" id="1000020at2759"/>
<dbReference type="GO" id="GO:0016779">
    <property type="term" value="F:nucleotidyltransferase activity"/>
    <property type="evidence" value="ECO:0007669"/>
    <property type="project" value="UniProtKB-KW"/>
</dbReference>
<evidence type="ECO:0000259" key="11">
    <source>
        <dbReference type="PROSITE" id="PS50158"/>
    </source>
</evidence>
<evidence type="ECO:0000256" key="8">
    <source>
        <dbReference type="ARBA" id="ARBA00023268"/>
    </source>
</evidence>
<dbReference type="InterPro" id="IPR005162">
    <property type="entry name" value="Retrotrans_gag_dom"/>
</dbReference>
<dbReference type="Pfam" id="PF08284">
    <property type="entry name" value="RVP_2"/>
    <property type="match status" value="1"/>
</dbReference>
<accession>A0A9W7ML49</accession>
<feature type="compositionally biased region" description="Gly residues" evidence="10">
    <location>
        <begin position="24"/>
        <end position="43"/>
    </location>
</feature>
<keyword evidence="4" id="KW-0540">Nuclease</keyword>
<feature type="region of interest" description="Disordered" evidence="10">
    <location>
        <begin position="259"/>
        <end position="307"/>
    </location>
</feature>
<reference evidence="12" key="1">
    <citation type="submission" date="2023-05" db="EMBL/GenBank/DDBJ databases">
        <title>Genome and transcriptome analyses reveal genes involved in the formation of fine ridges on petal epidermal cells in Hibiscus trionum.</title>
        <authorList>
            <person name="Koshimizu S."/>
            <person name="Masuda S."/>
            <person name="Ishii T."/>
            <person name="Shirasu K."/>
            <person name="Hoshino A."/>
            <person name="Arita M."/>
        </authorList>
    </citation>
    <scope>NUCLEOTIDE SEQUENCE</scope>
    <source>
        <strain evidence="12">Hamamatsu line</strain>
    </source>
</reference>
<dbReference type="EMBL" id="BSYR01000053">
    <property type="protein sequence ID" value="GMJ08888.1"/>
    <property type="molecule type" value="Genomic_DNA"/>
</dbReference>
<keyword evidence="7" id="KW-0238">DNA-binding</keyword>
<keyword evidence="2" id="KW-0808">Transferase</keyword>
<keyword evidence="9" id="KW-0479">Metal-binding</keyword>
<dbReference type="Pfam" id="PF17919">
    <property type="entry name" value="RT_RNaseH_2"/>
    <property type="match status" value="1"/>
</dbReference>
<keyword evidence="3" id="KW-0548">Nucleotidyltransferase</keyword>
<dbReference type="Gene3D" id="4.10.60.10">
    <property type="entry name" value="Zinc finger, CCHC-type"/>
    <property type="match status" value="1"/>
</dbReference>
<organism evidence="12 13">
    <name type="scientific">Hibiscus trionum</name>
    <name type="common">Flower of an hour</name>
    <dbReference type="NCBI Taxonomy" id="183268"/>
    <lineage>
        <taxon>Eukaryota</taxon>
        <taxon>Viridiplantae</taxon>
        <taxon>Streptophyta</taxon>
        <taxon>Embryophyta</taxon>
        <taxon>Tracheophyta</taxon>
        <taxon>Spermatophyta</taxon>
        <taxon>Magnoliopsida</taxon>
        <taxon>eudicotyledons</taxon>
        <taxon>Gunneridae</taxon>
        <taxon>Pentapetalae</taxon>
        <taxon>rosids</taxon>
        <taxon>malvids</taxon>
        <taxon>Malvales</taxon>
        <taxon>Malvaceae</taxon>
        <taxon>Malvoideae</taxon>
        <taxon>Hibiscus</taxon>
    </lineage>
</organism>
<feature type="region of interest" description="Disordered" evidence="10">
    <location>
        <begin position="371"/>
        <end position="392"/>
    </location>
</feature>
<keyword evidence="5" id="KW-0064">Aspartyl protease</keyword>
<dbReference type="InterPro" id="IPR043128">
    <property type="entry name" value="Rev_trsase/Diguanyl_cyclase"/>
</dbReference>